<evidence type="ECO:0000313" key="2">
    <source>
        <dbReference type="Proteomes" id="UP001178507"/>
    </source>
</evidence>
<comment type="caution">
    <text evidence="1">The sequence shown here is derived from an EMBL/GenBank/DDBJ whole genome shotgun (WGS) entry which is preliminary data.</text>
</comment>
<keyword evidence="2" id="KW-1185">Reference proteome</keyword>
<gene>
    <name evidence="1" type="ORF">EVOR1521_LOCUS1212</name>
</gene>
<sequence length="58" mass="6127">MGMAYIECPELSSVFGCDVVAHATQVGAFVEGTEVNFAVTLNDDNKPQALGPHLGLFD</sequence>
<reference evidence="1" key="1">
    <citation type="submission" date="2023-08" db="EMBL/GenBank/DDBJ databases">
        <authorList>
            <person name="Chen Y."/>
            <person name="Shah S."/>
            <person name="Dougan E. K."/>
            <person name="Thang M."/>
            <person name="Chan C."/>
        </authorList>
    </citation>
    <scope>NUCLEOTIDE SEQUENCE</scope>
</reference>
<name>A0AA36HK82_9DINO</name>
<dbReference type="EMBL" id="CAUJNA010000033">
    <property type="protein sequence ID" value="CAJ1370706.1"/>
    <property type="molecule type" value="Genomic_DNA"/>
</dbReference>
<accession>A0AA36HK82</accession>
<protein>
    <submittedName>
        <fullName evidence="1">Uncharacterized protein</fullName>
    </submittedName>
</protein>
<organism evidence="1 2">
    <name type="scientific">Effrenium voratum</name>
    <dbReference type="NCBI Taxonomy" id="2562239"/>
    <lineage>
        <taxon>Eukaryota</taxon>
        <taxon>Sar</taxon>
        <taxon>Alveolata</taxon>
        <taxon>Dinophyceae</taxon>
        <taxon>Suessiales</taxon>
        <taxon>Symbiodiniaceae</taxon>
        <taxon>Effrenium</taxon>
    </lineage>
</organism>
<dbReference type="AlphaFoldDB" id="A0AA36HK82"/>
<evidence type="ECO:0000313" key="1">
    <source>
        <dbReference type="EMBL" id="CAJ1370706.1"/>
    </source>
</evidence>
<dbReference type="Proteomes" id="UP001178507">
    <property type="component" value="Unassembled WGS sequence"/>
</dbReference>
<proteinExistence type="predicted"/>